<reference evidence="1" key="1">
    <citation type="submission" date="2024-09" db="EMBL/GenBank/DDBJ databases">
        <title>Draft Genome Sequences of Neofusicoccum parvum.</title>
        <authorList>
            <person name="Ashida A."/>
            <person name="Camagna M."/>
            <person name="Tanaka A."/>
            <person name="Takemoto D."/>
        </authorList>
    </citation>
    <scope>NUCLEOTIDE SEQUENCE</scope>
    <source>
        <strain evidence="1">PPO83</strain>
    </source>
</reference>
<keyword evidence="2" id="KW-1185">Reference proteome</keyword>
<dbReference type="EMBL" id="BSXG01000172">
    <property type="protein sequence ID" value="GME51201.1"/>
    <property type="molecule type" value="Genomic_DNA"/>
</dbReference>
<evidence type="ECO:0000313" key="2">
    <source>
        <dbReference type="Proteomes" id="UP001165186"/>
    </source>
</evidence>
<proteinExistence type="predicted"/>
<sequence>MISLTLKSSLRHPSPDHHPLQVHFPENPITLTQPTTRWIQASCTDDDDHRPPASPHRIPPHASERHPTHPLVEALLAADRSADAAPTMHLDSLYHTADPDGTVSPMDLRADGPAVVPAAAPPLACRIAFPCAYRCDACWRAFVAQGPLAAAAAAVQVQQPEVLGGIAAVVAGVVEAVVQELRQGVKRKMREAGGGGGEKRRRSTGLVDGDGGAETAVDYGGDCGRDADCSESGEDEGPVQHGWQRNRGLAEFEQ</sequence>
<dbReference type="Proteomes" id="UP001165186">
    <property type="component" value="Unassembled WGS sequence"/>
</dbReference>
<gene>
    <name evidence="1" type="primary">g318</name>
    <name evidence="1" type="ORF">NpPPO83_00000318</name>
</gene>
<comment type="caution">
    <text evidence="1">The sequence shown here is derived from an EMBL/GenBank/DDBJ whole genome shotgun (WGS) entry which is preliminary data.</text>
</comment>
<accession>A0ACB5SPF6</accession>
<name>A0ACB5SPF6_9PEZI</name>
<evidence type="ECO:0000313" key="1">
    <source>
        <dbReference type="EMBL" id="GME51201.1"/>
    </source>
</evidence>
<organism evidence="1 2">
    <name type="scientific">Neofusicoccum parvum</name>
    <dbReference type="NCBI Taxonomy" id="310453"/>
    <lineage>
        <taxon>Eukaryota</taxon>
        <taxon>Fungi</taxon>
        <taxon>Dikarya</taxon>
        <taxon>Ascomycota</taxon>
        <taxon>Pezizomycotina</taxon>
        <taxon>Dothideomycetes</taxon>
        <taxon>Dothideomycetes incertae sedis</taxon>
        <taxon>Botryosphaeriales</taxon>
        <taxon>Botryosphaeriaceae</taxon>
        <taxon>Neofusicoccum</taxon>
    </lineage>
</organism>
<protein>
    <submittedName>
        <fullName evidence="1">Uncharacterized protein</fullName>
    </submittedName>
</protein>